<dbReference type="EMBL" id="GG662474">
    <property type="protein sequence ID" value="EWS72064.1"/>
    <property type="molecule type" value="Genomic_DNA"/>
</dbReference>
<keyword evidence="1" id="KW-0472">Membrane</keyword>
<dbReference type="RefSeq" id="XP_012655375.1">
    <property type="nucleotide sequence ID" value="XM_012799921.1"/>
</dbReference>
<proteinExistence type="predicted"/>
<organism evidence="2 3">
    <name type="scientific">Tetrahymena thermophila (strain SB210)</name>
    <dbReference type="NCBI Taxonomy" id="312017"/>
    <lineage>
        <taxon>Eukaryota</taxon>
        <taxon>Sar</taxon>
        <taxon>Alveolata</taxon>
        <taxon>Ciliophora</taxon>
        <taxon>Intramacronucleata</taxon>
        <taxon>Oligohymenophorea</taxon>
        <taxon>Hymenostomatida</taxon>
        <taxon>Tetrahymenina</taxon>
        <taxon>Tetrahymenidae</taxon>
        <taxon>Tetrahymena</taxon>
    </lineage>
</organism>
<gene>
    <name evidence="2" type="ORF">TTHERM_000244007</name>
</gene>
<keyword evidence="3" id="KW-1185">Reference proteome</keyword>
<accession>W7XGK8</accession>
<keyword evidence="1" id="KW-0812">Transmembrane</keyword>
<evidence type="ECO:0000313" key="2">
    <source>
        <dbReference type="EMBL" id="EWS72064.1"/>
    </source>
</evidence>
<protein>
    <submittedName>
        <fullName evidence="2">AMP-binding enzyme family protein</fullName>
    </submittedName>
</protein>
<dbReference type="Proteomes" id="UP000009168">
    <property type="component" value="Unassembled WGS sequence"/>
</dbReference>
<dbReference type="AlphaFoldDB" id="W7XGK8"/>
<name>W7XGK8_TETTS</name>
<sequence length="682" mass="79507">MTISKLDLFSSYFYFNIRGSSNSKGTLFGSILSLIIITITISYLGYLIQQYFTNQIEPNYRSQSFTNSDSISMDLTEDLIAFRYETEFNLSVDVLEALQNKTYVVYQAYFNYMNQGQQNLIPLNVVQCSSPELKGYQCLDYSSIKMSPSLISDNIDKILTQVYILLYGCLDLDSLKTTIPDNCASQSDIDNLMNSMYSALKISIKTSQYNTKSQRLESSYRNSLMFTLSNQYIQSILKVQKQTTTVRQGLLIQSSTNFTSPLQYTSETQSLDRQSAIQLANIACYAQGTIQVDELYQEIYVQYPTIPTILSLANSIFQVLMLLGFVARRFSMSSINKELFVILLQNNCQEEQQQIQINNNLLCQNQTDESEIKNIDEKNNEDKTQEKQNNMNRSLFLRSVRMLDMQNSANKKVMVDQDFKQDNKHSEPSKLYKTLKKMQQQNQNIINDEESMNKSNSYFYNSQHRIKNEKNFNNSSFFYDHNQIQNSTILQQFQDSNHNSLSPSNIKLKNHNITQDNTIFNKCLSFQMKQKNLMEHSEKQLILQKRLCQRQKSENDPKTLNDNQKKKIQNIVEKDFDIFQFYKDILFLKKAVMILLDEDQLAALQQVGCSDQFFELDLKDLEKDTTNLDNLCNHYEKQYAISLSDELKNQYLKNFYEKFQNKKKLTNTDLKIMSSLQTIFKI</sequence>
<dbReference type="InParanoid" id="W7XGK8"/>
<evidence type="ECO:0000313" key="3">
    <source>
        <dbReference type="Proteomes" id="UP000009168"/>
    </source>
</evidence>
<dbReference type="GeneID" id="24437988"/>
<evidence type="ECO:0000256" key="1">
    <source>
        <dbReference type="SAM" id="Phobius"/>
    </source>
</evidence>
<dbReference type="eggNOG" id="ENOG502T0U3">
    <property type="taxonomic scope" value="Eukaryota"/>
</dbReference>
<reference evidence="3" key="1">
    <citation type="journal article" date="2006" name="PLoS Biol.">
        <title>Macronuclear genome sequence of the ciliate Tetrahymena thermophila, a model eukaryote.</title>
        <authorList>
            <person name="Eisen J.A."/>
            <person name="Coyne R.S."/>
            <person name="Wu M."/>
            <person name="Wu D."/>
            <person name="Thiagarajan M."/>
            <person name="Wortman J.R."/>
            <person name="Badger J.H."/>
            <person name="Ren Q."/>
            <person name="Amedeo P."/>
            <person name="Jones K.M."/>
            <person name="Tallon L.J."/>
            <person name="Delcher A.L."/>
            <person name="Salzberg S.L."/>
            <person name="Silva J.C."/>
            <person name="Haas B.J."/>
            <person name="Majoros W.H."/>
            <person name="Farzad M."/>
            <person name="Carlton J.M."/>
            <person name="Smith R.K. Jr."/>
            <person name="Garg J."/>
            <person name="Pearlman R.E."/>
            <person name="Karrer K.M."/>
            <person name="Sun L."/>
            <person name="Manning G."/>
            <person name="Elde N.C."/>
            <person name="Turkewitz A.P."/>
            <person name="Asai D.J."/>
            <person name="Wilkes D.E."/>
            <person name="Wang Y."/>
            <person name="Cai H."/>
            <person name="Collins K."/>
            <person name="Stewart B.A."/>
            <person name="Lee S.R."/>
            <person name="Wilamowska K."/>
            <person name="Weinberg Z."/>
            <person name="Ruzzo W.L."/>
            <person name="Wloga D."/>
            <person name="Gaertig J."/>
            <person name="Frankel J."/>
            <person name="Tsao C.-C."/>
            <person name="Gorovsky M.A."/>
            <person name="Keeling P.J."/>
            <person name="Waller R.F."/>
            <person name="Patron N.J."/>
            <person name="Cherry J.M."/>
            <person name="Stover N.A."/>
            <person name="Krieger C.J."/>
            <person name="del Toro C."/>
            <person name="Ryder H.F."/>
            <person name="Williamson S.C."/>
            <person name="Barbeau R.A."/>
            <person name="Hamilton E.P."/>
            <person name="Orias E."/>
        </authorList>
    </citation>
    <scope>NUCLEOTIDE SEQUENCE [LARGE SCALE GENOMIC DNA]</scope>
    <source>
        <strain evidence="3">SB210</strain>
    </source>
</reference>
<dbReference type="KEGG" id="tet:TTHERM_000244007"/>
<feature type="transmembrane region" description="Helical" evidence="1">
    <location>
        <begin position="27"/>
        <end position="48"/>
    </location>
</feature>
<keyword evidence="1" id="KW-1133">Transmembrane helix</keyword>